<dbReference type="EC" id="2.7.7.-" evidence="1"/>
<gene>
    <name evidence="1" type="ORF">AB0C36_15760</name>
</gene>
<keyword evidence="2" id="KW-1185">Reference proteome</keyword>
<keyword evidence="1" id="KW-0808">Transferase</keyword>
<comment type="caution">
    <text evidence="1">The sequence shown here is derived from an EMBL/GenBank/DDBJ whole genome shotgun (WGS) entry which is preliminary data.</text>
</comment>
<evidence type="ECO:0000313" key="1">
    <source>
        <dbReference type="EMBL" id="MEU8134962.1"/>
    </source>
</evidence>
<sequence>MTAAPTTRVHEYGVPTGALRCAVALAAAHTRLGGYALAYGSHAHGGGRAASDLDLLFVHDQPPATACAQLVDAVIELHRREGLDLDTEVRHDVKLCGTFDDIDHATALVGFGAPHLAVTPVSDDPEVLNAQPFRLRLFLSALSGPHLFLAGDLTAYRRHTAAADRATAQLALALLGTTPDFTAADAAACLLVGPDGSRGKDWLGWEPGPALYATLHRGLAALARSGALNAPDAGGYYRRAGAVTRDAAPTPSEAVPGPR</sequence>
<keyword evidence="1" id="KW-0548">Nucleotidyltransferase</keyword>
<dbReference type="InterPro" id="IPR043519">
    <property type="entry name" value="NT_sf"/>
</dbReference>
<reference evidence="1 2" key="1">
    <citation type="submission" date="2024-06" db="EMBL/GenBank/DDBJ databases">
        <title>The Natural Products Discovery Center: Release of the First 8490 Sequenced Strains for Exploring Actinobacteria Biosynthetic Diversity.</title>
        <authorList>
            <person name="Kalkreuter E."/>
            <person name="Kautsar S.A."/>
            <person name="Yang D."/>
            <person name="Bader C.D."/>
            <person name="Teijaro C.N."/>
            <person name="Fluegel L."/>
            <person name="Davis C.M."/>
            <person name="Simpson J.R."/>
            <person name="Lauterbach L."/>
            <person name="Steele A.D."/>
            <person name="Gui C."/>
            <person name="Meng S."/>
            <person name="Li G."/>
            <person name="Viehrig K."/>
            <person name="Ye F."/>
            <person name="Su P."/>
            <person name="Kiefer A.F."/>
            <person name="Nichols A."/>
            <person name="Cepeda A.J."/>
            <person name="Yan W."/>
            <person name="Fan B."/>
            <person name="Jiang Y."/>
            <person name="Adhikari A."/>
            <person name="Zheng C.-J."/>
            <person name="Schuster L."/>
            <person name="Cowan T.M."/>
            <person name="Smanski M.J."/>
            <person name="Chevrette M.G."/>
            <person name="De Carvalho L.P.S."/>
            <person name="Shen B."/>
        </authorList>
    </citation>
    <scope>NUCLEOTIDE SEQUENCE [LARGE SCALE GENOMIC DNA]</scope>
    <source>
        <strain evidence="1 2">NPDC048946</strain>
    </source>
</reference>
<dbReference type="RefSeq" id="WP_358354089.1">
    <property type="nucleotide sequence ID" value="NZ_JBEZFP010000034.1"/>
</dbReference>
<dbReference type="GO" id="GO:0016779">
    <property type="term" value="F:nucleotidyltransferase activity"/>
    <property type="evidence" value="ECO:0007669"/>
    <property type="project" value="UniProtKB-KW"/>
</dbReference>
<dbReference type="Proteomes" id="UP001551482">
    <property type="component" value="Unassembled WGS sequence"/>
</dbReference>
<organism evidence="1 2">
    <name type="scientific">Streptodolium elevatio</name>
    <dbReference type="NCBI Taxonomy" id="3157996"/>
    <lineage>
        <taxon>Bacteria</taxon>
        <taxon>Bacillati</taxon>
        <taxon>Actinomycetota</taxon>
        <taxon>Actinomycetes</taxon>
        <taxon>Kitasatosporales</taxon>
        <taxon>Streptomycetaceae</taxon>
        <taxon>Streptodolium</taxon>
    </lineage>
</organism>
<dbReference type="EMBL" id="JBEZFP010000034">
    <property type="protein sequence ID" value="MEU8134962.1"/>
    <property type="molecule type" value="Genomic_DNA"/>
</dbReference>
<protein>
    <submittedName>
        <fullName evidence="1">Nucleotidyltransferase domain-containing protein</fullName>
        <ecNumber evidence="1">2.7.7.-</ecNumber>
    </submittedName>
</protein>
<evidence type="ECO:0000313" key="2">
    <source>
        <dbReference type="Proteomes" id="UP001551482"/>
    </source>
</evidence>
<accession>A0ABV3DI96</accession>
<dbReference type="CDD" id="cd05403">
    <property type="entry name" value="NT_KNTase_like"/>
    <property type="match status" value="1"/>
</dbReference>
<name>A0ABV3DI96_9ACTN</name>
<dbReference type="SUPFAM" id="SSF81301">
    <property type="entry name" value="Nucleotidyltransferase"/>
    <property type="match status" value="1"/>
</dbReference>
<proteinExistence type="predicted"/>